<keyword evidence="6" id="KW-1133">Transmembrane helix</keyword>
<keyword evidence="5" id="KW-0479">Metal-binding</keyword>
<proteinExistence type="predicted"/>
<comment type="caution">
    <text evidence="5">Lacks conserved residue(s) required for the propagation of feature annotation.</text>
</comment>
<feature type="domain" description="Peptidase M12B" evidence="7">
    <location>
        <begin position="71"/>
        <end position="271"/>
    </location>
</feature>
<dbReference type="InterPro" id="IPR024079">
    <property type="entry name" value="MetalloPept_cat_dom_sf"/>
</dbReference>
<feature type="binding site" evidence="5">
    <location>
        <position position="219"/>
    </location>
    <ligand>
        <name>Zn(2+)</name>
        <dbReference type="ChEBI" id="CHEBI:29105"/>
        <note>catalytic</note>
    </ligand>
</feature>
<evidence type="ECO:0000313" key="8">
    <source>
        <dbReference type="EMBL" id="RWS13417.1"/>
    </source>
</evidence>
<dbReference type="SUPFAM" id="SSF55486">
    <property type="entry name" value="Metalloproteases ('zincins'), catalytic domain"/>
    <property type="match status" value="1"/>
</dbReference>
<evidence type="ECO:0000256" key="6">
    <source>
        <dbReference type="SAM" id="Phobius"/>
    </source>
</evidence>
<dbReference type="Proteomes" id="UP000285301">
    <property type="component" value="Unassembled WGS sequence"/>
</dbReference>
<evidence type="ECO:0000256" key="1">
    <source>
        <dbReference type="ARBA" id="ARBA00022670"/>
    </source>
</evidence>
<organism evidence="8 9">
    <name type="scientific">Dinothrombium tinctorium</name>
    <dbReference type="NCBI Taxonomy" id="1965070"/>
    <lineage>
        <taxon>Eukaryota</taxon>
        <taxon>Metazoa</taxon>
        <taxon>Ecdysozoa</taxon>
        <taxon>Arthropoda</taxon>
        <taxon>Chelicerata</taxon>
        <taxon>Arachnida</taxon>
        <taxon>Acari</taxon>
        <taxon>Acariformes</taxon>
        <taxon>Trombidiformes</taxon>
        <taxon>Prostigmata</taxon>
        <taxon>Anystina</taxon>
        <taxon>Parasitengona</taxon>
        <taxon>Trombidioidea</taxon>
        <taxon>Trombidiidae</taxon>
        <taxon>Dinothrombium</taxon>
    </lineage>
</organism>
<evidence type="ECO:0000259" key="7">
    <source>
        <dbReference type="PROSITE" id="PS50215"/>
    </source>
</evidence>
<keyword evidence="6" id="KW-0812">Transmembrane</keyword>
<dbReference type="STRING" id="1965070.A0A443RDU3"/>
<evidence type="ECO:0000256" key="5">
    <source>
        <dbReference type="PROSITE-ProRule" id="PRU00276"/>
    </source>
</evidence>
<evidence type="ECO:0000256" key="3">
    <source>
        <dbReference type="ARBA" id="ARBA00022833"/>
    </source>
</evidence>
<dbReference type="PANTHER" id="PTHR11905:SF159">
    <property type="entry name" value="ADAM METALLOPROTEASE"/>
    <property type="match status" value="1"/>
</dbReference>
<dbReference type="GO" id="GO:0004222">
    <property type="term" value="F:metalloendopeptidase activity"/>
    <property type="evidence" value="ECO:0007669"/>
    <property type="project" value="InterPro"/>
</dbReference>
<keyword evidence="2" id="KW-0378">Hydrolase</keyword>
<dbReference type="GO" id="GO:0006508">
    <property type="term" value="P:proteolysis"/>
    <property type="evidence" value="ECO:0007669"/>
    <property type="project" value="UniProtKB-KW"/>
</dbReference>
<reference evidence="8 9" key="1">
    <citation type="journal article" date="2018" name="Gigascience">
        <title>Genomes of trombidid mites reveal novel predicted allergens and laterally-transferred genes associated with secondary metabolism.</title>
        <authorList>
            <person name="Dong X."/>
            <person name="Chaisiri K."/>
            <person name="Xia D."/>
            <person name="Armstrong S.D."/>
            <person name="Fang Y."/>
            <person name="Donnelly M.J."/>
            <person name="Kadowaki T."/>
            <person name="McGarry J.W."/>
            <person name="Darby A.C."/>
            <person name="Makepeace B.L."/>
        </authorList>
    </citation>
    <scope>NUCLEOTIDE SEQUENCE [LARGE SCALE GENOMIC DNA]</scope>
    <source>
        <strain evidence="8">UoL-WK</strain>
    </source>
</reference>
<dbReference type="Pfam" id="PF01421">
    <property type="entry name" value="Reprolysin"/>
    <property type="match status" value="1"/>
</dbReference>
<dbReference type="PANTHER" id="PTHR11905">
    <property type="entry name" value="ADAM A DISINTEGRIN AND METALLOPROTEASE DOMAIN"/>
    <property type="match status" value="1"/>
</dbReference>
<feature type="transmembrane region" description="Helical" evidence="6">
    <location>
        <begin position="286"/>
        <end position="306"/>
    </location>
</feature>
<keyword evidence="3 5" id="KW-0862">Zinc</keyword>
<sequence length="308" mass="35572">MGGFFERNGQLYEIEYENNIRKHFIKQWDPKIDSFKCGVNESEKIDAISGREEIFSIISNLTLKEVEDKLMPINVPVIVVADFLLNIAYSDYEIEILVNDLIRITGEIHASLKINVTLAGLVLWKFGDFIEVSSDPFKTLFNFIPYNSNMLKTKYGNCYKHALLLTTKIFQQGIIGLAYNQQICDDNRMAVSVMSAKHRIISSANIFAHELAHSLGIDHDYINCNCPQGVFNCIMNPTFNFTHTFTWSECTKRDLLSYQLTHKHDCLLEKPSRCITELGVIFSKTMILLFVLILIFIFFLIFYYIVRK</sequence>
<evidence type="ECO:0000256" key="2">
    <source>
        <dbReference type="ARBA" id="ARBA00022801"/>
    </source>
</evidence>
<dbReference type="PROSITE" id="PS50215">
    <property type="entry name" value="ADAM_MEPRO"/>
    <property type="match status" value="1"/>
</dbReference>
<dbReference type="InterPro" id="IPR001590">
    <property type="entry name" value="Peptidase_M12B"/>
</dbReference>
<feature type="active site" evidence="5">
    <location>
        <position position="210"/>
    </location>
</feature>
<feature type="binding site" evidence="5">
    <location>
        <position position="213"/>
    </location>
    <ligand>
        <name>Zn(2+)</name>
        <dbReference type="ChEBI" id="CHEBI:29105"/>
        <note>catalytic</note>
    </ligand>
</feature>
<keyword evidence="1" id="KW-0645">Protease</keyword>
<keyword evidence="4" id="KW-0482">Metalloprotease</keyword>
<dbReference type="GO" id="GO:0046872">
    <property type="term" value="F:metal ion binding"/>
    <property type="evidence" value="ECO:0007669"/>
    <property type="project" value="UniProtKB-KW"/>
</dbReference>
<name>A0A443RDU3_9ACAR</name>
<accession>A0A443RDU3</accession>
<keyword evidence="6" id="KW-0472">Membrane</keyword>
<evidence type="ECO:0000256" key="4">
    <source>
        <dbReference type="ARBA" id="ARBA00023049"/>
    </source>
</evidence>
<dbReference type="AlphaFoldDB" id="A0A443RDU3"/>
<protein>
    <recommendedName>
        <fullName evidence="7">Peptidase M12B domain-containing protein</fullName>
    </recommendedName>
</protein>
<feature type="binding site" evidence="5">
    <location>
        <position position="209"/>
    </location>
    <ligand>
        <name>Zn(2+)</name>
        <dbReference type="ChEBI" id="CHEBI:29105"/>
        <note>catalytic</note>
    </ligand>
</feature>
<dbReference type="Gene3D" id="3.40.390.10">
    <property type="entry name" value="Collagenase (Catalytic Domain)"/>
    <property type="match status" value="1"/>
</dbReference>
<dbReference type="OrthoDB" id="10035764at2759"/>
<dbReference type="EMBL" id="NCKU01000997">
    <property type="protein sequence ID" value="RWS13417.1"/>
    <property type="molecule type" value="Genomic_DNA"/>
</dbReference>
<comment type="caution">
    <text evidence="8">The sequence shown here is derived from an EMBL/GenBank/DDBJ whole genome shotgun (WGS) entry which is preliminary data.</text>
</comment>
<keyword evidence="9" id="KW-1185">Reference proteome</keyword>
<evidence type="ECO:0000313" key="9">
    <source>
        <dbReference type="Proteomes" id="UP000285301"/>
    </source>
</evidence>
<gene>
    <name evidence="8" type="ORF">B4U79_17363</name>
</gene>